<name>A0ABX0QJ28_9BACT</name>
<keyword evidence="4" id="KW-1185">Reference proteome</keyword>
<sequence length="536" mass="60442">MLPQQLLDLYQPQNHLFHPTTEAHISAFVRYAAENKLNVRVRGAALSVPQAVFTNGFKTNTDASAPDINLQLDQFRSIHFDDSTLEVTVGAGINLYYDPFDPAHVSSETNGLFPQVAAKGWVLPNVPAVAHQTIAGFIATGSEGASVPASFGDQVVGIRLIDGNGNPQNFRRSDDPTNPFFAVGTSLGLLGIVVSVTLKCLPYLDNAGHHSTMIAGYEDVTSQYQTPFNFLGPVDAAKPSLADMLTNTPHVRLLWWPYNELQWVVNWRAAPMSKADAAVKTGIKAYAPPFPVVTIGPFHTPRLWAQWIAEKGFWLINNWPNWYDKLTARLFGNRLAALWNGLRKLVDDLFPTVYTKLLSLYFSPKKPQQQFWDVWWSALRVDSFEFSNKLFNLDYTELWVPMTDAQRLIAVMETHYKQKGFAATEVYTVEISGAKASPFWLSPAYKHDVIRINFLHFANSAVKSADYYQQFWQLLYDNQIPFRPHWGKLLPLANGRTGAPYLAEQYPKLADFNELRASMDPHNVFLTSYWKLHLGI</sequence>
<dbReference type="Gene3D" id="3.30.465.10">
    <property type="match status" value="1"/>
</dbReference>
<dbReference type="EMBL" id="WAEL01000007">
    <property type="protein sequence ID" value="NID12136.1"/>
    <property type="molecule type" value="Genomic_DNA"/>
</dbReference>
<dbReference type="InterPro" id="IPR016169">
    <property type="entry name" value="FAD-bd_PCMH_sub2"/>
</dbReference>
<feature type="domain" description="FAD-binding PCMH-type" evidence="2">
    <location>
        <begin position="9"/>
        <end position="203"/>
    </location>
</feature>
<evidence type="ECO:0000313" key="4">
    <source>
        <dbReference type="Proteomes" id="UP000606008"/>
    </source>
</evidence>
<evidence type="ECO:0000256" key="1">
    <source>
        <dbReference type="ARBA" id="ARBA00023002"/>
    </source>
</evidence>
<dbReference type="InterPro" id="IPR010031">
    <property type="entry name" value="FAD_lactone_oxidase-like"/>
</dbReference>
<dbReference type="Pfam" id="PF04030">
    <property type="entry name" value="ALO"/>
    <property type="match status" value="1"/>
</dbReference>
<dbReference type="PANTHER" id="PTHR43762">
    <property type="entry name" value="L-GULONOLACTONE OXIDASE"/>
    <property type="match status" value="1"/>
</dbReference>
<dbReference type="PANTHER" id="PTHR43762:SF1">
    <property type="entry name" value="D-ARABINONO-1,4-LACTONE OXIDASE"/>
    <property type="match status" value="1"/>
</dbReference>
<dbReference type="InterPro" id="IPR007173">
    <property type="entry name" value="ALO_C"/>
</dbReference>
<evidence type="ECO:0000313" key="3">
    <source>
        <dbReference type="EMBL" id="NID12136.1"/>
    </source>
</evidence>
<dbReference type="InterPro" id="IPR036318">
    <property type="entry name" value="FAD-bd_PCMH-like_sf"/>
</dbReference>
<reference evidence="4" key="1">
    <citation type="submission" date="2019-09" db="EMBL/GenBank/DDBJ databases">
        <authorList>
            <person name="Jung D.-H."/>
        </authorList>
    </citation>
    <scope>NUCLEOTIDE SEQUENCE [LARGE SCALE GENOMIC DNA]</scope>
    <source>
        <strain evidence="4">JA-25</strain>
    </source>
</reference>
<gene>
    <name evidence="3" type="ORF">F7231_18330</name>
</gene>
<dbReference type="InterPro" id="IPR016171">
    <property type="entry name" value="Vanillyl_alc_oxidase_C-sub2"/>
</dbReference>
<reference evidence="4" key="2">
    <citation type="submission" date="2023-07" db="EMBL/GenBank/DDBJ databases">
        <authorList>
            <person name="Jung D.-H."/>
        </authorList>
    </citation>
    <scope>NUCLEOTIDE SEQUENCE [LARGE SCALE GENOMIC DNA]</scope>
    <source>
        <strain evidence="4">JA-25</strain>
    </source>
</reference>
<organism evidence="3 4">
    <name type="scientific">Fibrivirga algicola</name>
    <dbReference type="NCBI Taxonomy" id="2950420"/>
    <lineage>
        <taxon>Bacteria</taxon>
        <taxon>Pseudomonadati</taxon>
        <taxon>Bacteroidota</taxon>
        <taxon>Cytophagia</taxon>
        <taxon>Cytophagales</taxon>
        <taxon>Spirosomataceae</taxon>
        <taxon>Fibrivirga</taxon>
    </lineage>
</organism>
<protein>
    <submittedName>
        <fullName evidence="3">FAD-binding protein</fullName>
    </submittedName>
</protein>
<dbReference type="SUPFAM" id="SSF56176">
    <property type="entry name" value="FAD-binding/transporter-associated domain-like"/>
    <property type="match status" value="1"/>
</dbReference>
<dbReference type="Gene3D" id="1.10.45.10">
    <property type="entry name" value="Vanillyl-alcohol Oxidase, Chain A, domain 4"/>
    <property type="match status" value="1"/>
</dbReference>
<dbReference type="InterPro" id="IPR016166">
    <property type="entry name" value="FAD-bd_PCMH"/>
</dbReference>
<keyword evidence="1" id="KW-0560">Oxidoreductase</keyword>
<evidence type="ECO:0000259" key="2">
    <source>
        <dbReference type="PROSITE" id="PS51387"/>
    </source>
</evidence>
<accession>A0ABX0QJ28</accession>
<dbReference type="PROSITE" id="PS51387">
    <property type="entry name" value="FAD_PCMH"/>
    <property type="match status" value="1"/>
</dbReference>
<dbReference type="RefSeq" id="WP_166692999.1">
    <property type="nucleotide sequence ID" value="NZ_WAEL01000007.1"/>
</dbReference>
<comment type="caution">
    <text evidence="3">The sequence shown here is derived from an EMBL/GenBank/DDBJ whole genome shotgun (WGS) entry which is preliminary data.</text>
</comment>
<proteinExistence type="predicted"/>
<dbReference type="InterPro" id="IPR006094">
    <property type="entry name" value="Oxid_FAD_bind_N"/>
</dbReference>
<dbReference type="Proteomes" id="UP000606008">
    <property type="component" value="Unassembled WGS sequence"/>
</dbReference>
<dbReference type="Gene3D" id="3.30.70.2520">
    <property type="match status" value="1"/>
</dbReference>
<dbReference type="Pfam" id="PF01565">
    <property type="entry name" value="FAD_binding_4"/>
    <property type="match status" value="1"/>
</dbReference>